<dbReference type="Gene3D" id="3.90.226.10">
    <property type="entry name" value="2-enoyl-CoA Hydratase, Chain A, domain 1"/>
    <property type="match status" value="1"/>
</dbReference>
<dbReference type="RefSeq" id="WP_105392064.1">
    <property type="nucleotide sequence ID" value="NZ_PUIQ01000030.1"/>
</dbReference>
<reference evidence="6 7" key="1">
    <citation type="submission" date="2018-02" db="EMBL/GenBank/DDBJ databases">
        <title>Draft genome sequencing of Burkholderia cepacia Y14-15.</title>
        <authorList>
            <person name="Zheng B.-X."/>
        </authorList>
    </citation>
    <scope>NUCLEOTIDE SEQUENCE [LARGE SCALE GENOMIC DNA]</scope>
    <source>
        <strain evidence="6 7">Y14-15</strain>
    </source>
</reference>
<comment type="caution">
    <text evidence="6">The sequence shown here is derived from an EMBL/GenBank/DDBJ whole genome shotgun (WGS) entry which is preliminary data.</text>
</comment>
<dbReference type="SUPFAM" id="SSF52096">
    <property type="entry name" value="ClpP/crotonase"/>
    <property type="match status" value="1"/>
</dbReference>
<evidence type="ECO:0000313" key="6">
    <source>
        <dbReference type="EMBL" id="PQP15513.1"/>
    </source>
</evidence>
<sequence>MKYPLLASLVFGQAHMIEPGKLDVILRVLADRMDLQLDMSERVPLGAFDDPNKFAPTQVDAKRDARADVGSGVAVLSVGGTLVHRASSLDAMSGLTSYAQLSSAFNAMLGNSQIAHIVLDVNSPGGSVNGAFDFADEIFSARGRKPITAIVDESAYSAAYAIASAADEIIVPRTGGVGSIGVVAAHLDRSEANERQGIKVNYVYAGARKIDGNPNAPLSDEAHAELKAEVDRIYGLFVETVARNRGLSVDAVRGTEAGVFRGPAAIDHRLADRVQAPRDAMRAIVERHQASTSIRSGRLQRAASAMRMRAM</sequence>
<proteinExistence type="inferred from homology"/>
<keyword evidence="3" id="KW-0378">Hydrolase</keyword>
<dbReference type="InterPro" id="IPR002142">
    <property type="entry name" value="Peptidase_S49"/>
</dbReference>
<keyword evidence="2" id="KW-0645">Protease</keyword>
<dbReference type="PANTHER" id="PTHR33209:SF1">
    <property type="entry name" value="PEPTIDASE S49 DOMAIN-CONTAINING PROTEIN"/>
    <property type="match status" value="1"/>
</dbReference>
<gene>
    <name evidence="6" type="ORF">C5615_22820</name>
</gene>
<dbReference type="InterPro" id="IPR033855">
    <property type="entry name" value="Protein_C"/>
</dbReference>
<dbReference type="GO" id="GO:0006508">
    <property type="term" value="P:proteolysis"/>
    <property type="evidence" value="ECO:0007669"/>
    <property type="project" value="UniProtKB-KW"/>
</dbReference>
<dbReference type="EMBL" id="PUIQ01000030">
    <property type="protein sequence ID" value="PQP15513.1"/>
    <property type="molecule type" value="Genomic_DNA"/>
</dbReference>
<organism evidence="6 7">
    <name type="scientific">Burkholderia cepacia</name>
    <name type="common">Pseudomonas cepacia</name>
    <dbReference type="NCBI Taxonomy" id="292"/>
    <lineage>
        <taxon>Bacteria</taxon>
        <taxon>Pseudomonadati</taxon>
        <taxon>Pseudomonadota</taxon>
        <taxon>Betaproteobacteria</taxon>
        <taxon>Burkholderiales</taxon>
        <taxon>Burkholderiaceae</taxon>
        <taxon>Burkholderia</taxon>
        <taxon>Burkholderia cepacia complex</taxon>
    </lineage>
</organism>
<evidence type="ECO:0000313" key="7">
    <source>
        <dbReference type="Proteomes" id="UP000238206"/>
    </source>
</evidence>
<dbReference type="GO" id="GO:0008236">
    <property type="term" value="F:serine-type peptidase activity"/>
    <property type="evidence" value="ECO:0007669"/>
    <property type="project" value="UniProtKB-KW"/>
</dbReference>
<evidence type="ECO:0000256" key="4">
    <source>
        <dbReference type="ARBA" id="ARBA00022825"/>
    </source>
</evidence>
<dbReference type="CDD" id="cd07022">
    <property type="entry name" value="S49_Sppa_36K_type"/>
    <property type="match status" value="1"/>
</dbReference>
<dbReference type="PANTHER" id="PTHR33209">
    <property type="entry name" value="PROTEASE 4"/>
    <property type="match status" value="1"/>
</dbReference>
<dbReference type="Gene3D" id="6.20.330.10">
    <property type="match status" value="1"/>
</dbReference>
<name>A0A2S8IL73_BURCE</name>
<protein>
    <submittedName>
        <fullName evidence="6">Serine peptidase</fullName>
    </submittedName>
</protein>
<evidence type="ECO:0000256" key="3">
    <source>
        <dbReference type="ARBA" id="ARBA00022801"/>
    </source>
</evidence>
<keyword evidence="4" id="KW-0720">Serine protease</keyword>
<evidence type="ECO:0000256" key="2">
    <source>
        <dbReference type="ARBA" id="ARBA00022670"/>
    </source>
</evidence>
<feature type="domain" description="Peptidase S49" evidence="5">
    <location>
        <begin position="144"/>
        <end position="285"/>
    </location>
</feature>
<dbReference type="Proteomes" id="UP000238206">
    <property type="component" value="Unassembled WGS sequence"/>
</dbReference>
<comment type="similarity">
    <text evidence="1">Belongs to the peptidase S49 family.</text>
</comment>
<evidence type="ECO:0000256" key="1">
    <source>
        <dbReference type="ARBA" id="ARBA00008683"/>
    </source>
</evidence>
<evidence type="ECO:0000259" key="5">
    <source>
        <dbReference type="Pfam" id="PF01343"/>
    </source>
</evidence>
<accession>A0A2S8IL73</accession>
<dbReference type="AlphaFoldDB" id="A0A2S8IL73"/>
<dbReference type="Pfam" id="PF01343">
    <property type="entry name" value="Peptidase_S49"/>
    <property type="match status" value="1"/>
</dbReference>
<dbReference type="InterPro" id="IPR029045">
    <property type="entry name" value="ClpP/crotonase-like_dom_sf"/>
</dbReference>